<dbReference type="RefSeq" id="WP_046169766.1">
    <property type="nucleotide sequence ID" value="NZ_FOMB01000035.1"/>
</dbReference>
<name>A0A0F5Q013_9HYPH</name>
<keyword evidence="8" id="KW-1185">Reference proteome</keyword>
<dbReference type="GO" id="GO:0018506">
    <property type="term" value="F:maleylacetate reductase activity"/>
    <property type="evidence" value="ECO:0007669"/>
    <property type="project" value="InterPro"/>
</dbReference>
<dbReference type="OrthoDB" id="3812122at2"/>
<dbReference type="EMBL" id="LAPV01000043">
    <property type="protein sequence ID" value="KKC34228.1"/>
    <property type="molecule type" value="Genomic_DNA"/>
</dbReference>
<organism evidence="7 9">
    <name type="scientific">Devosia psychrophila</name>
    <dbReference type="NCBI Taxonomy" id="728005"/>
    <lineage>
        <taxon>Bacteria</taxon>
        <taxon>Pseudomonadati</taxon>
        <taxon>Pseudomonadota</taxon>
        <taxon>Alphaproteobacteria</taxon>
        <taxon>Hyphomicrobiales</taxon>
        <taxon>Devosiaceae</taxon>
        <taxon>Devosia</taxon>
    </lineage>
</organism>
<dbReference type="Pfam" id="PF25137">
    <property type="entry name" value="ADH_Fe_C"/>
    <property type="match status" value="1"/>
</dbReference>
<dbReference type="PANTHER" id="PTHR11496">
    <property type="entry name" value="ALCOHOL DEHYDROGENASE"/>
    <property type="match status" value="1"/>
</dbReference>
<evidence type="ECO:0000313" key="6">
    <source>
        <dbReference type="EMBL" id="KKC34228.1"/>
    </source>
</evidence>
<dbReference type="GO" id="GO:0004022">
    <property type="term" value="F:alcohol dehydrogenase (NAD+) activity"/>
    <property type="evidence" value="ECO:0007669"/>
    <property type="project" value="TreeGrafter"/>
</dbReference>
<dbReference type="CDD" id="cd08177">
    <property type="entry name" value="MAR"/>
    <property type="match status" value="1"/>
</dbReference>
<feature type="domain" description="Fe-containing alcohol dehydrogenase-like C-terminal" evidence="5">
    <location>
        <begin position="170"/>
        <end position="350"/>
    </location>
</feature>
<dbReference type="Pfam" id="PF00465">
    <property type="entry name" value="Fe-ADH"/>
    <property type="match status" value="1"/>
</dbReference>
<dbReference type="InterPro" id="IPR056798">
    <property type="entry name" value="ADH_Fe_C"/>
</dbReference>
<accession>A0A0F5Q013</accession>
<dbReference type="Proteomes" id="UP000182258">
    <property type="component" value="Unassembled WGS sequence"/>
</dbReference>
<dbReference type="InterPro" id="IPR001670">
    <property type="entry name" value="ADH_Fe/GldA"/>
</dbReference>
<sequence>MASAFQTVFTYQGSPARVVFGAGTLAQAGAEVERMGGKRALVLTTPEQAATGQALCAQLGTLAVGQFSGAVMHTPVSVTQTAFNEITRTGADVVVAIGGGSTIGLAKALALRTGLPQIAIPTTFAGSEATPILGQTQDGEKTTMTDPRLRPAVIVYDVALVKTMPPALAISSGLNALAHAVEGLYAQDRNPMTSLMALEGIRAMISALPRLKSDSADLQAWAEAQYGAWLCGTVLGQVGMSIHHKLCHALGGGFDLPHADTHAILLPHAVSHVEPAVPELLAPVAELMGTRTAALGLQALAKSLGAPMRLLDLGLTETDLDRAVSLATERPYWSPRPIDRQTMMPLLRRALTGAPAQS</sequence>
<evidence type="ECO:0000256" key="1">
    <source>
        <dbReference type="ARBA" id="ARBA00007358"/>
    </source>
</evidence>
<dbReference type="GO" id="GO:0046872">
    <property type="term" value="F:metal ion binding"/>
    <property type="evidence" value="ECO:0007669"/>
    <property type="project" value="InterPro"/>
</dbReference>
<protein>
    <submittedName>
        <fullName evidence="7">Maleylacetate reductase</fullName>
    </submittedName>
</protein>
<evidence type="ECO:0000256" key="2">
    <source>
        <dbReference type="ARBA" id="ARBA00023002"/>
    </source>
</evidence>
<dbReference type="PANTHER" id="PTHR11496:SF102">
    <property type="entry name" value="ALCOHOL DEHYDROGENASE 4"/>
    <property type="match status" value="1"/>
</dbReference>
<evidence type="ECO:0000313" key="7">
    <source>
        <dbReference type="EMBL" id="SFD27035.1"/>
    </source>
</evidence>
<reference evidence="6 8" key="1">
    <citation type="submission" date="2015-03" db="EMBL/GenBank/DDBJ databases">
        <authorList>
            <person name="Lepp D."/>
            <person name="Hassan Y.I."/>
            <person name="Li X.-Z."/>
            <person name="Zhou T."/>
        </authorList>
    </citation>
    <scope>NUCLEOTIDE SEQUENCE [LARGE SCALE GENOMIC DNA]</scope>
    <source>
        <strain evidence="6 8">Cr7-05</strain>
    </source>
</reference>
<comment type="similarity">
    <text evidence="1">Belongs to the iron-containing alcohol dehydrogenase family.</text>
</comment>
<evidence type="ECO:0000259" key="5">
    <source>
        <dbReference type="Pfam" id="PF25137"/>
    </source>
</evidence>
<feature type="domain" description="Alcohol dehydrogenase iron-type/glycerol dehydrogenase GldA" evidence="4">
    <location>
        <begin position="15"/>
        <end position="157"/>
    </location>
</feature>
<evidence type="ECO:0000256" key="3">
    <source>
        <dbReference type="ARBA" id="ARBA00023027"/>
    </source>
</evidence>
<dbReference type="Gene3D" id="3.40.50.1970">
    <property type="match status" value="1"/>
</dbReference>
<evidence type="ECO:0000313" key="8">
    <source>
        <dbReference type="Proteomes" id="UP000033519"/>
    </source>
</evidence>
<gene>
    <name evidence="7" type="ORF">SAMN04488059_1355</name>
    <name evidence="6" type="ORF">WH91_04215</name>
</gene>
<reference evidence="7 9" key="2">
    <citation type="submission" date="2016-10" db="EMBL/GenBank/DDBJ databases">
        <authorList>
            <person name="de Groot N.N."/>
        </authorList>
    </citation>
    <scope>NUCLEOTIDE SEQUENCE [LARGE SCALE GENOMIC DNA]</scope>
    <source>
        <strain evidence="7 9">CGMCC 1.10210</strain>
    </source>
</reference>
<dbReference type="Proteomes" id="UP000033519">
    <property type="component" value="Unassembled WGS sequence"/>
</dbReference>
<dbReference type="EMBL" id="FOMB01000035">
    <property type="protein sequence ID" value="SFD27035.1"/>
    <property type="molecule type" value="Genomic_DNA"/>
</dbReference>
<dbReference type="InterPro" id="IPR039697">
    <property type="entry name" value="Alcohol_dehydrogenase_Fe"/>
</dbReference>
<dbReference type="Gene3D" id="1.20.1090.10">
    <property type="entry name" value="Dehydroquinate synthase-like - alpha domain"/>
    <property type="match status" value="1"/>
</dbReference>
<keyword evidence="2" id="KW-0560">Oxidoreductase</keyword>
<dbReference type="SUPFAM" id="SSF56796">
    <property type="entry name" value="Dehydroquinate synthase-like"/>
    <property type="match status" value="1"/>
</dbReference>
<dbReference type="STRING" id="728005.SAMN04488059_1355"/>
<evidence type="ECO:0000259" key="4">
    <source>
        <dbReference type="Pfam" id="PF00465"/>
    </source>
</evidence>
<proteinExistence type="inferred from homology"/>
<keyword evidence="3" id="KW-0520">NAD</keyword>
<dbReference type="PATRIC" id="fig|728005.3.peg.3232"/>
<dbReference type="InterPro" id="IPR034786">
    <property type="entry name" value="MAR"/>
</dbReference>
<dbReference type="AlphaFoldDB" id="A0A0F5Q013"/>
<evidence type="ECO:0000313" key="9">
    <source>
        <dbReference type="Proteomes" id="UP000182258"/>
    </source>
</evidence>